<dbReference type="EMBL" id="UYRR01034854">
    <property type="protein sequence ID" value="VDK62480.1"/>
    <property type="molecule type" value="Genomic_DNA"/>
</dbReference>
<evidence type="ECO:0000313" key="1">
    <source>
        <dbReference type="EMBL" id="VDK62480.1"/>
    </source>
</evidence>
<proteinExistence type="predicted"/>
<dbReference type="Proteomes" id="UP000267096">
    <property type="component" value="Unassembled WGS sequence"/>
</dbReference>
<protein>
    <submittedName>
        <fullName evidence="1">Uncharacterized protein</fullName>
    </submittedName>
</protein>
<gene>
    <name evidence="1" type="ORF">ASIM_LOCUS17984</name>
</gene>
<dbReference type="AlphaFoldDB" id="A0A3P6S4H7"/>
<name>A0A3P6S4H7_ANISI</name>
<sequence length="75" mass="8320">MDRDMVLDRGERSVRTFKRPSSAFVPPFIETTDRGENDCAENCHVADDTSSNKVTASAQLIVFHYINSLGASQTL</sequence>
<keyword evidence="2" id="KW-1185">Reference proteome</keyword>
<organism evidence="1 2">
    <name type="scientific">Anisakis simplex</name>
    <name type="common">Herring worm</name>
    <dbReference type="NCBI Taxonomy" id="6269"/>
    <lineage>
        <taxon>Eukaryota</taxon>
        <taxon>Metazoa</taxon>
        <taxon>Ecdysozoa</taxon>
        <taxon>Nematoda</taxon>
        <taxon>Chromadorea</taxon>
        <taxon>Rhabditida</taxon>
        <taxon>Spirurina</taxon>
        <taxon>Ascaridomorpha</taxon>
        <taxon>Ascaridoidea</taxon>
        <taxon>Anisakidae</taxon>
        <taxon>Anisakis</taxon>
        <taxon>Anisakis simplex complex</taxon>
    </lineage>
</organism>
<accession>A0A3P6S4H7</accession>
<evidence type="ECO:0000313" key="2">
    <source>
        <dbReference type="Proteomes" id="UP000267096"/>
    </source>
</evidence>
<reference evidence="1 2" key="1">
    <citation type="submission" date="2018-11" db="EMBL/GenBank/DDBJ databases">
        <authorList>
            <consortium name="Pathogen Informatics"/>
        </authorList>
    </citation>
    <scope>NUCLEOTIDE SEQUENCE [LARGE SCALE GENOMIC DNA]</scope>
</reference>